<proteinExistence type="predicted"/>
<feature type="compositionally biased region" description="Polar residues" evidence="1">
    <location>
        <begin position="404"/>
        <end position="416"/>
    </location>
</feature>
<organism evidence="3 4">
    <name type="scientific">Collybiopsis confluens</name>
    <dbReference type="NCBI Taxonomy" id="2823264"/>
    <lineage>
        <taxon>Eukaryota</taxon>
        <taxon>Fungi</taxon>
        <taxon>Dikarya</taxon>
        <taxon>Basidiomycota</taxon>
        <taxon>Agaricomycotina</taxon>
        <taxon>Agaricomycetes</taxon>
        <taxon>Agaricomycetidae</taxon>
        <taxon>Agaricales</taxon>
        <taxon>Marasmiineae</taxon>
        <taxon>Omphalotaceae</taxon>
        <taxon>Collybiopsis</taxon>
    </lineage>
</organism>
<name>A0A8H5HTS4_9AGAR</name>
<dbReference type="Gene3D" id="2.60.120.260">
    <property type="entry name" value="Galactose-binding domain-like"/>
    <property type="match status" value="2"/>
</dbReference>
<keyword evidence="2" id="KW-0812">Transmembrane</keyword>
<keyword evidence="4" id="KW-1185">Reference proteome</keyword>
<dbReference type="EMBL" id="JAACJN010000022">
    <property type="protein sequence ID" value="KAF5389387.1"/>
    <property type="molecule type" value="Genomic_DNA"/>
</dbReference>
<comment type="caution">
    <text evidence="3">The sequence shown here is derived from an EMBL/GenBank/DDBJ whole genome shotgun (WGS) entry which is preliminary data.</text>
</comment>
<sequence>MASFNLTVEDSSPLISYSGSWLDSTNDTSISSYSGSSYHTTSSQGAAANISFYGTGITIYGGHRPDYGTYQISVDNNHITSQSSAGQDAFQQVLGSFSGLSNGQHFVILTSTSSSPIDIDFCQVQTEIGESGSQLSESMIDDTNPSFTYTPQSEWSVNDKDYFMNNTLQYALRYSHAWHIFIFDSSYTLSAGASASVSFSGEAVALYGTVSQDHADIRLTLDGNTVTFGAGTNGFASTLHSQVLLYYIQGLGSNQHTLSVAADPVTGSGPFIDVDAIVVYSTSPGSADTPSIPAPSSSGRQVEVQGSSNNRSTKALIGGIVGGLVGFILLLALLFLLLRWRHRRRQGQDGIRSPLTPTLPIQDPKMLEAGMSARSNASTRLSTNSIASFYSPEVESDGLAQHSRAPSATESFTSTAPIYASHDAVPASHGRNHSMSSNNSTTRPTSRPPPLAL</sequence>
<reference evidence="3 4" key="1">
    <citation type="journal article" date="2020" name="ISME J.">
        <title>Uncovering the hidden diversity of litter-decomposition mechanisms in mushroom-forming fungi.</title>
        <authorList>
            <person name="Floudas D."/>
            <person name="Bentzer J."/>
            <person name="Ahren D."/>
            <person name="Johansson T."/>
            <person name="Persson P."/>
            <person name="Tunlid A."/>
        </authorList>
    </citation>
    <scope>NUCLEOTIDE SEQUENCE [LARGE SCALE GENOMIC DNA]</scope>
    <source>
        <strain evidence="3 4">CBS 406.79</strain>
    </source>
</reference>
<accession>A0A8H5HTS4</accession>
<keyword evidence="2" id="KW-0472">Membrane</keyword>
<feature type="compositionally biased region" description="Low complexity" evidence="1">
    <location>
        <begin position="436"/>
        <end position="445"/>
    </location>
</feature>
<keyword evidence="2" id="KW-1133">Transmembrane helix</keyword>
<protein>
    <recommendedName>
        <fullName evidence="5">Transmembrane protein</fullName>
    </recommendedName>
</protein>
<dbReference type="Proteomes" id="UP000518752">
    <property type="component" value="Unassembled WGS sequence"/>
</dbReference>
<evidence type="ECO:0000256" key="2">
    <source>
        <dbReference type="SAM" id="Phobius"/>
    </source>
</evidence>
<feature type="transmembrane region" description="Helical" evidence="2">
    <location>
        <begin position="315"/>
        <end position="338"/>
    </location>
</feature>
<dbReference type="AlphaFoldDB" id="A0A8H5HTS4"/>
<gene>
    <name evidence="3" type="ORF">D9757_004246</name>
</gene>
<evidence type="ECO:0008006" key="5">
    <source>
        <dbReference type="Google" id="ProtNLM"/>
    </source>
</evidence>
<evidence type="ECO:0000313" key="4">
    <source>
        <dbReference type="Proteomes" id="UP000518752"/>
    </source>
</evidence>
<feature type="region of interest" description="Disordered" evidence="1">
    <location>
        <begin position="287"/>
        <end position="308"/>
    </location>
</feature>
<evidence type="ECO:0000313" key="3">
    <source>
        <dbReference type="EMBL" id="KAF5389387.1"/>
    </source>
</evidence>
<dbReference type="OrthoDB" id="3258237at2759"/>
<evidence type="ECO:0000256" key="1">
    <source>
        <dbReference type="SAM" id="MobiDB-lite"/>
    </source>
</evidence>
<feature type="region of interest" description="Disordered" evidence="1">
    <location>
        <begin position="398"/>
        <end position="453"/>
    </location>
</feature>